<dbReference type="Pfam" id="PF03816">
    <property type="entry name" value="LytR_cpsA_psr"/>
    <property type="match status" value="1"/>
</dbReference>
<accession>A0ABS2SJ38</accession>
<comment type="similarity">
    <text evidence="1">Belongs to the LytR/CpsA/Psr (LCP) family.</text>
</comment>
<evidence type="ECO:0000259" key="4">
    <source>
        <dbReference type="Pfam" id="PF03816"/>
    </source>
</evidence>
<keyword evidence="6" id="KW-1185">Reference proteome</keyword>
<gene>
    <name evidence="5" type="ORF">JOE56_000955</name>
</gene>
<evidence type="ECO:0000313" key="5">
    <source>
        <dbReference type="EMBL" id="MBM7816261.1"/>
    </source>
</evidence>
<proteinExistence type="inferred from homology"/>
<evidence type="ECO:0000256" key="1">
    <source>
        <dbReference type="ARBA" id="ARBA00006068"/>
    </source>
</evidence>
<dbReference type="PANTHER" id="PTHR33392">
    <property type="entry name" value="POLYISOPRENYL-TEICHOIC ACID--PEPTIDOGLYCAN TEICHOIC ACID TRANSFERASE TAGU"/>
    <property type="match status" value="1"/>
</dbReference>
<reference evidence="5 6" key="1">
    <citation type="submission" date="2021-01" db="EMBL/GenBank/DDBJ databases">
        <title>Sequencing the genomes of 1000 actinobacteria strains.</title>
        <authorList>
            <person name="Klenk H.-P."/>
        </authorList>
    </citation>
    <scope>NUCLEOTIDE SEQUENCE [LARGE SCALE GENOMIC DNA]</scope>
    <source>
        <strain evidence="5 6">DSM 13657</strain>
    </source>
</reference>
<dbReference type="PANTHER" id="PTHR33392:SF6">
    <property type="entry name" value="POLYISOPRENYL-TEICHOIC ACID--PEPTIDOGLYCAN TEICHOIC ACID TRANSFERASE TAGU"/>
    <property type="match status" value="1"/>
</dbReference>
<name>A0ABS2SJ38_9MICO</name>
<keyword evidence="3" id="KW-0812">Transmembrane</keyword>
<feature type="region of interest" description="Disordered" evidence="2">
    <location>
        <begin position="1"/>
        <end position="24"/>
    </location>
</feature>
<dbReference type="InterPro" id="IPR050922">
    <property type="entry name" value="LytR/CpsA/Psr_CW_biosynth"/>
</dbReference>
<comment type="caution">
    <text evidence="5">The sequence shown here is derived from an EMBL/GenBank/DDBJ whole genome shotgun (WGS) entry which is preliminary data.</text>
</comment>
<keyword evidence="3" id="KW-0472">Membrane</keyword>
<keyword evidence="3" id="KW-1133">Transmembrane helix</keyword>
<evidence type="ECO:0000256" key="3">
    <source>
        <dbReference type="SAM" id="Phobius"/>
    </source>
</evidence>
<feature type="domain" description="Cell envelope-related transcriptional attenuator" evidence="4">
    <location>
        <begin position="112"/>
        <end position="253"/>
    </location>
</feature>
<sequence length="352" mass="38210">MSHSDIFDDSPETSEESQLRRPRAKKKKMTAGKWVISGLVVLVLLGMAAIGGYFLYVKSLWDKGSQKIEASKIFGDNPPPDASKDGKGTNILLLGSDARKKDVDYTSARGFRSDTILIAHIPADNSGIYVMSVPRDSWVDVEGHGKAKINAAMSYGGLPLATKTFSEFIGAPIHHVAIIDFEGFQGLSTALGGVDVKSEEAFSSNGSNFEAGVNNVEGKRALDFVRARKNFADGDYTRMRHQQEFLKGVMRKTLSGNTLSDPGKISNIVKEFSPYVTVDDGLSSDKMVKMGLGMRGLRASDMHFFTAPNKGPGRAGKASIIVVDEKEQKRMQEAYANGEVAQFAETAKNGAW</sequence>
<organism evidence="5 6">
    <name type="scientific">Brevibacterium paucivorans</name>
    <dbReference type="NCBI Taxonomy" id="170994"/>
    <lineage>
        <taxon>Bacteria</taxon>
        <taxon>Bacillati</taxon>
        <taxon>Actinomycetota</taxon>
        <taxon>Actinomycetes</taxon>
        <taxon>Micrococcales</taxon>
        <taxon>Brevibacteriaceae</taxon>
        <taxon>Brevibacterium</taxon>
    </lineage>
</organism>
<feature type="transmembrane region" description="Helical" evidence="3">
    <location>
        <begin position="34"/>
        <end position="56"/>
    </location>
</feature>
<dbReference type="InterPro" id="IPR004474">
    <property type="entry name" value="LytR_CpsA_psr"/>
</dbReference>
<protein>
    <submittedName>
        <fullName evidence="5">LCP family protein required for cell wall assembly</fullName>
    </submittedName>
</protein>
<dbReference type="Gene3D" id="3.40.630.190">
    <property type="entry name" value="LCP protein"/>
    <property type="match status" value="1"/>
</dbReference>
<dbReference type="NCBIfam" id="TIGR00350">
    <property type="entry name" value="lytR_cpsA_psr"/>
    <property type="match status" value="1"/>
</dbReference>
<dbReference type="Proteomes" id="UP000809290">
    <property type="component" value="Unassembled WGS sequence"/>
</dbReference>
<dbReference type="EMBL" id="JAFBCP010000001">
    <property type="protein sequence ID" value="MBM7816261.1"/>
    <property type="molecule type" value="Genomic_DNA"/>
</dbReference>
<evidence type="ECO:0000256" key="2">
    <source>
        <dbReference type="SAM" id="MobiDB-lite"/>
    </source>
</evidence>
<evidence type="ECO:0000313" key="6">
    <source>
        <dbReference type="Proteomes" id="UP000809290"/>
    </source>
</evidence>
<dbReference type="RefSeq" id="WP_338028626.1">
    <property type="nucleotide sequence ID" value="NZ_JAFBCP010000001.1"/>
</dbReference>